<dbReference type="RefSeq" id="XP_017030210.1">
    <property type="nucleotide sequence ID" value="XM_017174721.3"/>
</dbReference>
<dbReference type="InterPro" id="IPR056282">
    <property type="entry name" value="MROH2B-like_N_HEAT"/>
</dbReference>
<dbReference type="InterPro" id="IPR016024">
    <property type="entry name" value="ARM-type_fold"/>
</dbReference>
<dbReference type="Pfam" id="PF21047">
    <property type="entry name" value="HEAT_Maestro"/>
    <property type="match status" value="1"/>
</dbReference>
<evidence type="ECO:0000256" key="1">
    <source>
        <dbReference type="ARBA" id="ARBA00022737"/>
    </source>
</evidence>
<feature type="region of interest" description="Disordered" evidence="2">
    <location>
        <begin position="1"/>
        <end position="36"/>
    </location>
</feature>
<gene>
    <name evidence="8" type="primary">c11.1</name>
</gene>
<sequence length="1769" mass="195250">MDERGGGGGGGGGTGGSTTTGNNKSAAAAGAASSAAAPVDKPTVLEGVLHNIFDGLTDKEEQVRGAMQQAIVKILETHPERASEILSDYRAKQPKMSEQTVAMLLDCIRRVVGAENPLPFSANQKLIALALEELTRSPEHVPLIQNPAQRILVAIGRSSPESCAQVMEALQEKKGPNPDGSGVPHFMLMQSLGLLATEHPAGVVPHIKAILSRCQPHLGGIRQDHIKQAHAYAIGRFSEALLEEGGKAAEDEDADEEEKRCSTEISVAYDVLFNQWLHSREPKVCVEILQALSSMYPLLPRDRIQDQAARLVPQILALYRRSVDRNAVTQFLCSVLKTNLALNAQVLDGIIDPLITHLFDLLCVYPDYEKPQTVKGHYEVLRCFHLLAGGHRPYSARIMDTLLIHLRNNSERERMKSLLILTHLLNSCAANIENRIPALIECLKQLILSERGIKMKLTLLKTIVALAQKSHIRDKEFVWFVVRHSCRYSKPSQEHGSQEEHANLALSCENTLYMLASTVGTLDELLKRELLNYFILLDYTDICGNLAKCLASLFAKSPHIEYDIAAAGEDDVTEHNTATEGAAAAAGGVVEDRGVSSVVKRGKVMVPGAETIYARCLALLGNQEHCIKRCSNILSFLRYYHPQVNPALEELWERRIPDLQLQINRESAYRQQLHDFVLETNEFLGGLDENFAQRLACKLADQMYLYPVQLPHSEWHLPADLGAERGMLLQAVALTLLQVTDVACIHTKIDLIVTSARQERLDKHVRHADYERRIEPCARALGYISRQHLGLLVKKLTELAQVGGRKHSTGFFSNLHFIKDTHKELENYKSNLLVVKSFGRIMDEADPLQSLQHLDEDDTLLGFLMQQLAGHKDQTIMSAILQTLLSICNQLIATKEQLTSPLRHRKQIMETVFSIPIEAPFHDLPLLPTILKLGTDFIRIGGGPDRTEVECVDGGVIFEIACRNFFGCAQQLKMKFDSQEEDERNSFLAKHLNESLPQLNALVRAIVELDASPATLDLIIGILESWTRDRNSEVRICASHVFNNTLEVYIKAMRIGCEAPSKFNQTGQMLGKIVPRCIDSNGTVRQVSVEILQKTLEIACIYETLTIASIDSNADWLKEIEAIKEHIITDEPKQIYNLAGDIAKIIALRISSFQYLQFCKTLLQSLRDPEQSSTIGASVVLKFFIQQKGSELFHAIPDLVRDSLLALQVCEVPRAKSGVLKALVALTKHHPKLVCAEMLNQPLPYDQHLVEYWHLVCTDSELTGLMLDIFLQLLSGAALQEGGGGGQEAERQRLASGQPFAIFCALHEMLPCKDIKGQLEARFADMFSMLLTSLSSYTNLAAPNPVMAASASPSTTQPAGKSKFGFVPNKELIKLNPCQIALETFQAFLTNLEMEQIASVLSVNAQLASSPDWHSYIELLTPMAIGLGQQLQLGSPQMRLLVGSLSKYVASPHDGQRVAAVGLFSRLVPLKPTGELAATILLHLGAALSDPNAVVRGLSIQGMGYVGHLSEMEAKRYSETAISALLKGVDDPVGDCRLINIPLESMRGLSGILRALPSERIESFHVSLAIRIRPFLGNYALEMREAAIQLFGDLCEGESEGGGSSSPTTTSSMEALKEQLLANLFPLLLHLSEAEAVIVTACRGTLQRVCRLLPAPRVLEMAEQQLGGEERGVRLNYASFVVDFVKLIAQELTEHIQDFIDSCLPQLRSQWPEVRGSAAIVIGILHNFLSERNQHTESVATKIAVLLKDEQATVRVRAATALGYFFGDI</sequence>
<dbReference type="Pfam" id="PF23221">
    <property type="entry name" value="HEAT_MROH2B_1st"/>
    <property type="match status" value="1"/>
</dbReference>
<keyword evidence="1" id="KW-0677">Repeat</keyword>
<accession>A0A6P4IP11</accession>
<feature type="domain" description="MROH2B-like HEAT-repeats" evidence="4">
    <location>
        <begin position="299"/>
        <end position="556"/>
    </location>
</feature>
<proteinExistence type="predicted"/>
<evidence type="ECO:0000313" key="8">
    <source>
        <dbReference type="RefSeq" id="XP_017030210.1"/>
    </source>
</evidence>
<protein>
    <submittedName>
        <fullName evidence="8">Maestro heat-like repeat-containing protein family member 1</fullName>
    </submittedName>
</protein>
<feature type="compositionally biased region" description="Gly residues" evidence="2">
    <location>
        <begin position="1"/>
        <end position="18"/>
    </location>
</feature>
<dbReference type="Pfam" id="PF23210">
    <property type="entry name" value="HEAT_Maestro_2"/>
    <property type="match status" value="2"/>
</dbReference>
<feature type="domain" description="Maestro-like HEAT-repeats" evidence="3">
    <location>
        <begin position="1044"/>
        <end position="1267"/>
    </location>
</feature>
<evidence type="ECO:0000313" key="7">
    <source>
        <dbReference type="Proteomes" id="UP001652661"/>
    </source>
</evidence>
<feature type="domain" description="MROH2B-like N-terminal HEAT-repeats" evidence="5">
    <location>
        <begin position="71"/>
        <end position="295"/>
    </location>
</feature>
<name>A0A6P4IP11_DROKI</name>
<reference evidence="8" key="1">
    <citation type="submission" date="2025-08" db="UniProtKB">
        <authorList>
            <consortium name="RefSeq"/>
        </authorList>
    </citation>
    <scope>IDENTIFICATION</scope>
    <source>
        <strain evidence="8">14028-0561.14</strain>
        <tissue evidence="8">Whole fly</tissue>
    </source>
</reference>
<dbReference type="OrthoDB" id="1884734at2759"/>
<evidence type="ECO:0000256" key="2">
    <source>
        <dbReference type="SAM" id="MobiDB-lite"/>
    </source>
</evidence>
<dbReference type="Proteomes" id="UP001652661">
    <property type="component" value="Chromosome X"/>
</dbReference>
<dbReference type="PANTHER" id="PTHR23120:SF0">
    <property type="entry name" value="MAESTRO HEAT-LIKE REPEAT FAMILY MEMBER 1"/>
    <property type="match status" value="1"/>
</dbReference>
<keyword evidence="7" id="KW-1185">Reference proteome</keyword>
<dbReference type="InterPro" id="IPR055408">
    <property type="entry name" value="HEAT_MROH2B-like"/>
</dbReference>
<dbReference type="InterPro" id="IPR011989">
    <property type="entry name" value="ARM-like"/>
</dbReference>
<evidence type="ECO:0000259" key="3">
    <source>
        <dbReference type="Pfam" id="PF21047"/>
    </source>
</evidence>
<dbReference type="InterPro" id="IPR048465">
    <property type="entry name" value="Maestro-like_HEAT"/>
</dbReference>
<dbReference type="PANTHER" id="PTHR23120">
    <property type="entry name" value="MAESTRO-RELATED HEAT DOMAIN-CONTAINING"/>
    <property type="match status" value="1"/>
</dbReference>
<evidence type="ECO:0000259" key="4">
    <source>
        <dbReference type="Pfam" id="PF23210"/>
    </source>
</evidence>
<feature type="compositionally biased region" description="Low complexity" evidence="2">
    <location>
        <begin position="19"/>
        <end position="36"/>
    </location>
</feature>
<dbReference type="SUPFAM" id="SSF48371">
    <property type="entry name" value="ARM repeat"/>
    <property type="match status" value="3"/>
</dbReference>
<dbReference type="Pfam" id="PF23227">
    <property type="entry name" value="HEAT_MROH2B_C"/>
    <property type="match status" value="1"/>
</dbReference>
<feature type="domain" description="Maestro/Maestro-like HEAT-repeats" evidence="6">
    <location>
        <begin position="1481"/>
        <end position="1764"/>
    </location>
</feature>
<dbReference type="GO" id="GO:0005737">
    <property type="term" value="C:cytoplasm"/>
    <property type="evidence" value="ECO:0007669"/>
    <property type="project" value="TreeGrafter"/>
</dbReference>
<dbReference type="Gene3D" id="1.25.10.10">
    <property type="entry name" value="Leucine-rich Repeat Variant"/>
    <property type="match status" value="2"/>
</dbReference>
<feature type="domain" description="MROH2B-like HEAT-repeats" evidence="4">
    <location>
        <begin position="597"/>
        <end position="914"/>
    </location>
</feature>
<evidence type="ECO:0000259" key="5">
    <source>
        <dbReference type="Pfam" id="PF23221"/>
    </source>
</evidence>
<evidence type="ECO:0000259" key="6">
    <source>
        <dbReference type="Pfam" id="PF23227"/>
    </source>
</evidence>
<organism evidence="7 8">
    <name type="scientific">Drosophila kikkawai</name>
    <name type="common">Fruit fly</name>
    <dbReference type="NCBI Taxonomy" id="30033"/>
    <lineage>
        <taxon>Eukaryota</taxon>
        <taxon>Metazoa</taxon>
        <taxon>Ecdysozoa</taxon>
        <taxon>Arthropoda</taxon>
        <taxon>Hexapoda</taxon>
        <taxon>Insecta</taxon>
        <taxon>Pterygota</taxon>
        <taxon>Neoptera</taxon>
        <taxon>Endopterygota</taxon>
        <taxon>Diptera</taxon>
        <taxon>Brachycera</taxon>
        <taxon>Muscomorpha</taxon>
        <taxon>Ephydroidea</taxon>
        <taxon>Drosophilidae</taxon>
        <taxon>Drosophila</taxon>
        <taxon>Sophophora</taxon>
    </lineage>
</organism>
<dbReference type="InterPro" id="IPR045206">
    <property type="entry name" value="Maestro_heat-like_prot"/>
</dbReference>
<dbReference type="InterPro" id="IPR055406">
    <property type="entry name" value="HEAT_Maestro"/>
</dbReference>